<proteinExistence type="predicted"/>
<accession>A0A9D4IMN5</accession>
<comment type="caution">
    <text evidence="1">The sequence shown here is derived from an EMBL/GenBank/DDBJ whole genome shotgun (WGS) entry which is preliminary data.</text>
</comment>
<evidence type="ECO:0000313" key="2">
    <source>
        <dbReference type="Proteomes" id="UP000828390"/>
    </source>
</evidence>
<sequence>MSDQPRHNPPGAPEKRGEEIIQELNKNMSKFTGIARSVGEMKSTIENLQKDVTEN</sequence>
<evidence type="ECO:0000313" key="1">
    <source>
        <dbReference type="EMBL" id="KAH3777063.1"/>
    </source>
</evidence>
<protein>
    <submittedName>
        <fullName evidence="1">Uncharacterized protein</fullName>
    </submittedName>
</protein>
<organism evidence="1 2">
    <name type="scientific">Dreissena polymorpha</name>
    <name type="common">Zebra mussel</name>
    <name type="synonym">Mytilus polymorpha</name>
    <dbReference type="NCBI Taxonomy" id="45954"/>
    <lineage>
        <taxon>Eukaryota</taxon>
        <taxon>Metazoa</taxon>
        <taxon>Spiralia</taxon>
        <taxon>Lophotrochozoa</taxon>
        <taxon>Mollusca</taxon>
        <taxon>Bivalvia</taxon>
        <taxon>Autobranchia</taxon>
        <taxon>Heteroconchia</taxon>
        <taxon>Euheterodonta</taxon>
        <taxon>Imparidentia</taxon>
        <taxon>Neoheterodontei</taxon>
        <taxon>Myida</taxon>
        <taxon>Dreissenoidea</taxon>
        <taxon>Dreissenidae</taxon>
        <taxon>Dreissena</taxon>
    </lineage>
</organism>
<name>A0A9D4IMN5_DREPO</name>
<dbReference type="Proteomes" id="UP000828390">
    <property type="component" value="Unassembled WGS sequence"/>
</dbReference>
<dbReference type="EMBL" id="JAIWYP010000009">
    <property type="protein sequence ID" value="KAH3777063.1"/>
    <property type="molecule type" value="Genomic_DNA"/>
</dbReference>
<keyword evidence="2" id="KW-1185">Reference proteome</keyword>
<reference evidence="1" key="1">
    <citation type="journal article" date="2019" name="bioRxiv">
        <title>The Genome of the Zebra Mussel, Dreissena polymorpha: A Resource for Invasive Species Research.</title>
        <authorList>
            <person name="McCartney M.A."/>
            <person name="Auch B."/>
            <person name="Kono T."/>
            <person name="Mallez S."/>
            <person name="Zhang Y."/>
            <person name="Obille A."/>
            <person name="Becker A."/>
            <person name="Abrahante J.E."/>
            <person name="Garbe J."/>
            <person name="Badalamenti J.P."/>
            <person name="Herman A."/>
            <person name="Mangelson H."/>
            <person name="Liachko I."/>
            <person name="Sullivan S."/>
            <person name="Sone E.D."/>
            <person name="Koren S."/>
            <person name="Silverstein K.A.T."/>
            <person name="Beckman K.B."/>
            <person name="Gohl D.M."/>
        </authorList>
    </citation>
    <scope>NUCLEOTIDE SEQUENCE</scope>
    <source>
        <strain evidence="1">Duluth1</strain>
        <tissue evidence="1">Whole animal</tissue>
    </source>
</reference>
<reference evidence="1" key="2">
    <citation type="submission" date="2020-11" db="EMBL/GenBank/DDBJ databases">
        <authorList>
            <person name="McCartney M.A."/>
            <person name="Auch B."/>
            <person name="Kono T."/>
            <person name="Mallez S."/>
            <person name="Becker A."/>
            <person name="Gohl D.M."/>
            <person name="Silverstein K.A.T."/>
            <person name="Koren S."/>
            <person name="Bechman K.B."/>
            <person name="Herman A."/>
            <person name="Abrahante J.E."/>
            <person name="Garbe J."/>
        </authorList>
    </citation>
    <scope>NUCLEOTIDE SEQUENCE</scope>
    <source>
        <strain evidence="1">Duluth1</strain>
        <tissue evidence="1">Whole animal</tissue>
    </source>
</reference>
<dbReference type="AlphaFoldDB" id="A0A9D4IMN5"/>
<gene>
    <name evidence="1" type="ORF">DPMN_178500</name>
</gene>